<evidence type="ECO:0000256" key="1">
    <source>
        <dbReference type="SAM" id="MobiDB-lite"/>
    </source>
</evidence>
<feature type="region of interest" description="Disordered" evidence="1">
    <location>
        <begin position="251"/>
        <end position="278"/>
    </location>
</feature>
<organism evidence="3">
    <name type="scientific">Nothobranchius pienaari</name>
    <dbReference type="NCBI Taxonomy" id="704102"/>
    <lineage>
        <taxon>Eukaryota</taxon>
        <taxon>Metazoa</taxon>
        <taxon>Chordata</taxon>
        <taxon>Craniata</taxon>
        <taxon>Vertebrata</taxon>
        <taxon>Euteleostomi</taxon>
        <taxon>Actinopterygii</taxon>
        <taxon>Neopterygii</taxon>
        <taxon>Teleostei</taxon>
        <taxon>Neoteleostei</taxon>
        <taxon>Acanthomorphata</taxon>
        <taxon>Ovalentaria</taxon>
        <taxon>Atherinomorphae</taxon>
        <taxon>Cyprinodontiformes</taxon>
        <taxon>Nothobranchiidae</taxon>
        <taxon>Nothobranchius</taxon>
    </lineage>
</organism>
<feature type="domain" description="Macro" evidence="2">
    <location>
        <begin position="65"/>
        <end position="177"/>
    </location>
</feature>
<evidence type="ECO:0000313" key="3">
    <source>
        <dbReference type="EMBL" id="SBR40509.1"/>
    </source>
</evidence>
<dbReference type="AlphaFoldDB" id="A0A1A8L9F2"/>
<evidence type="ECO:0000259" key="2">
    <source>
        <dbReference type="Pfam" id="PF01661"/>
    </source>
</evidence>
<name>A0A1A8L9F2_9TELE</name>
<sequence length="409" mass="44474">MSKDTRVTERNLGMAAVSEYGSGDEERGDRMADTESLWARDDPARVRAIFSDYSKVCFEPPASLVNAININGTSETGVALAIKRRYPQSHDAIMAQNPPFTVGNVMVYRRSAFEAEDGVREILHIVIDPCAPGTPHDVQVEQLTNWYDSMRGASNTGHVATCLLGTGEFEYTIRASLEALKAVIRMDTDNIWTVVLTTESLFRAACQELDLKEQLLYRAASHIPSRLYPDPQPPPVYGEVAPARFEPVNKDYRDGISSSEESGSESGNGSENGSDDQASAWVTDISALEAQLKQGTYSSCLSSGLIMLEGDLGAKTLPVPEWVLSVLVKPGTNLCRVPALAPIRRLAGRKAVKSWGLYEPSGGTPVWLDPGDSAMKAIVVISNAVGSTPRSELKRWRIQTERAVQAAGL</sequence>
<feature type="region of interest" description="Disordered" evidence="1">
    <location>
        <begin position="1"/>
        <end position="29"/>
    </location>
</feature>
<gene>
    <name evidence="3" type="primary">Nfu_g_1_024381</name>
</gene>
<dbReference type="InterPro" id="IPR002589">
    <property type="entry name" value="Macro_dom"/>
</dbReference>
<feature type="compositionally biased region" description="Low complexity" evidence="1">
    <location>
        <begin position="257"/>
        <end position="272"/>
    </location>
</feature>
<dbReference type="InterPro" id="IPR043472">
    <property type="entry name" value="Macro_dom-like"/>
</dbReference>
<reference evidence="3" key="2">
    <citation type="submission" date="2016-06" db="EMBL/GenBank/DDBJ databases">
        <title>The genome of a short-lived fish provides insights into sex chromosome evolution and the genetic control of aging.</title>
        <authorList>
            <person name="Reichwald K."/>
            <person name="Felder M."/>
            <person name="Petzold A."/>
            <person name="Koch P."/>
            <person name="Groth M."/>
            <person name="Platzer M."/>
        </authorList>
    </citation>
    <scope>NUCLEOTIDE SEQUENCE</scope>
    <source>
        <tissue evidence="3">Brain</tissue>
    </source>
</reference>
<reference evidence="3" key="1">
    <citation type="submission" date="2016-05" db="EMBL/GenBank/DDBJ databases">
        <authorList>
            <person name="Lavstsen T."/>
            <person name="Jespersen J.S."/>
        </authorList>
    </citation>
    <scope>NUCLEOTIDE SEQUENCE</scope>
    <source>
        <tissue evidence="3">Brain</tissue>
    </source>
</reference>
<protein>
    <submittedName>
        <fullName evidence="3">Macro domain</fullName>
    </submittedName>
</protein>
<dbReference type="Pfam" id="PF01661">
    <property type="entry name" value="Macro"/>
    <property type="match status" value="1"/>
</dbReference>
<proteinExistence type="predicted"/>
<accession>A0A1A8L9F2</accession>
<dbReference type="SUPFAM" id="SSF52949">
    <property type="entry name" value="Macro domain-like"/>
    <property type="match status" value="1"/>
</dbReference>
<dbReference type="EMBL" id="HAEF01003127">
    <property type="protein sequence ID" value="SBR40509.1"/>
    <property type="molecule type" value="Transcribed_RNA"/>
</dbReference>
<dbReference type="Gene3D" id="3.40.220.10">
    <property type="entry name" value="Leucine Aminopeptidase, subunit E, domain 1"/>
    <property type="match status" value="1"/>
</dbReference>